<evidence type="ECO:0000313" key="3">
    <source>
        <dbReference type="Proteomes" id="UP001529510"/>
    </source>
</evidence>
<feature type="compositionally biased region" description="Low complexity" evidence="1">
    <location>
        <begin position="69"/>
        <end position="78"/>
    </location>
</feature>
<evidence type="ECO:0000256" key="1">
    <source>
        <dbReference type="SAM" id="MobiDB-lite"/>
    </source>
</evidence>
<reference evidence="2 3" key="1">
    <citation type="submission" date="2024-05" db="EMBL/GenBank/DDBJ databases">
        <title>Genome sequencing and assembly of Indian major carp, Cirrhinus mrigala (Hamilton, 1822).</title>
        <authorList>
            <person name="Mohindra V."/>
            <person name="Chowdhury L.M."/>
            <person name="Lal K."/>
            <person name="Jena J.K."/>
        </authorList>
    </citation>
    <scope>NUCLEOTIDE SEQUENCE [LARGE SCALE GENOMIC DNA]</scope>
    <source>
        <strain evidence="2">CM1030</strain>
        <tissue evidence="2">Blood</tissue>
    </source>
</reference>
<evidence type="ECO:0000313" key="2">
    <source>
        <dbReference type="EMBL" id="KAL0156054.1"/>
    </source>
</evidence>
<feature type="non-terminal residue" evidence="2">
    <location>
        <position position="90"/>
    </location>
</feature>
<keyword evidence="3" id="KW-1185">Reference proteome</keyword>
<proteinExistence type="predicted"/>
<protein>
    <submittedName>
        <fullName evidence="2">Uncharacterized protein</fullName>
    </submittedName>
</protein>
<feature type="non-terminal residue" evidence="2">
    <location>
        <position position="1"/>
    </location>
</feature>
<dbReference type="EMBL" id="JAMKFB020000024">
    <property type="protein sequence ID" value="KAL0156054.1"/>
    <property type="molecule type" value="Genomic_DNA"/>
</dbReference>
<gene>
    <name evidence="2" type="ORF">M9458_047300</name>
</gene>
<organism evidence="2 3">
    <name type="scientific">Cirrhinus mrigala</name>
    <name type="common">Mrigala</name>
    <dbReference type="NCBI Taxonomy" id="683832"/>
    <lineage>
        <taxon>Eukaryota</taxon>
        <taxon>Metazoa</taxon>
        <taxon>Chordata</taxon>
        <taxon>Craniata</taxon>
        <taxon>Vertebrata</taxon>
        <taxon>Euteleostomi</taxon>
        <taxon>Actinopterygii</taxon>
        <taxon>Neopterygii</taxon>
        <taxon>Teleostei</taxon>
        <taxon>Ostariophysi</taxon>
        <taxon>Cypriniformes</taxon>
        <taxon>Cyprinidae</taxon>
        <taxon>Labeoninae</taxon>
        <taxon>Labeonini</taxon>
        <taxon>Cirrhinus</taxon>
    </lineage>
</organism>
<sequence length="90" mass="10451">GGERADRRHPVHHERAAGVSDLLADLQHHGRQPVRRQVRPLRQPHRLHLQRLLHQQHDRVHGDEQHAVLLDQSQGQLRQRGRRVPRAAAS</sequence>
<feature type="compositionally biased region" description="Basic residues" evidence="1">
    <location>
        <begin position="79"/>
        <end position="90"/>
    </location>
</feature>
<accession>A0ABD0N3M3</accession>
<dbReference type="AlphaFoldDB" id="A0ABD0N3M3"/>
<dbReference type="Proteomes" id="UP001529510">
    <property type="component" value="Unassembled WGS sequence"/>
</dbReference>
<comment type="caution">
    <text evidence="2">The sequence shown here is derived from an EMBL/GenBank/DDBJ whole genome shotgun (WGS) entry which is preliminary data.</text>
</comment>
<feature type="region of interest" description="Disordered" evidence="1">
    <location>
        <begin position="69"/>
        <end position="90"/>
    </location>
</feature>
<name>A0ABD0N3M3_CIRMR</name>